<evidence type="ECO:0000313" key="4">
    <source>
        <dbReference type="EMBL" id="UTI63739.1"/>
    </source>
</evidence>
<keyword evidence="2" id="KW-0408">Iron</keyword>
<organism evidence="4 5">
    <name type="scientific">Paraconexibacter antarcticus</name>
    <dbReference type="NCBI Taxonomy" id="2949664"/>
    <lineage>
        <taxon>Bacteria</taxon>
        <taxon>Bacillati</taxon>
        <taxon>Actinomycetota</taxon>
        <taxon>Thermoleophilia</taxon>
        <taxon>Solirubrobacterales</taxon>
        <taxon>Paraconexibacteraceae</taxon>
        <taxon>Paraconexibacter</taxon>
    </lineage>
</organism>
<reference evidence="4 5" key="1">
    <citation type="submission" date="2022-06" db="EMBL/GenBank/DDBJ databases">
        <title>Paraconexibacter antarcticus.</title>
        <authorList>
            <person name="Kim C.S."/>
        </authorList>
    </citation>
    <scope>NUCLEOTIDE SEQUENCE [LARGE SCALE GENOMIC DNA]</scope>
    <source>
        <strain evidence="4 5">02-257</strain>
    </source>
</reference>
<dbReference type="Proteomes" id="UP001056035">
    <property type="component" value="Chromosome"/>
</dbReference>
<gene>
    <name evidence="4" type="ORF">NBH00_20640</name>
</gene>
<dbReference type="Gene3D" id="1.10.630.10">
    <property type="entry name" value="Cytochrome P450"/>
    <property type="match status" value="1"/>
</dbReference>
<dbReference type="PANTHER" id="PTHR46696:SF4">
    <property type="entry name" value="BIOTIN BIOSYNTHESIS CYTOCHROME P450"/>
    <property type="match status" value="1"/>
</dbReference>
<dbReference type="SUPFAM" id="SSF48264">
    <property type="entry name" value="Cytochrome P450"/>
    <property type="match status" value="1"/>
</dbReference>
<name>A0ABY5DQ39_9ACTN</name>
<dbReference type="InterPro" id="IPR036396">
    <property type="entry name" value="Cyt_P450_sf"/>
</dbReference>
<accession>A0ABY5DQ39</accession>
<evidence type="ECO:0000313" key="5">
    <source>
        <dbReference type="Proteomes" id="UP001056035"/>
    </source>
</evidence>
<keyword evidence="2" id="KW-0503">Monooxygenase</keyword>
<feature type="region of interest" description="Disordered" evidence="3">
    <location>
        <begin position="77"/>
        <end position="96"/>
    </location>
</feature>
<evidence type="ECO:0000256" key="2">
    <source>
        <dbReference type="RuleBase" id="RU000461"/>
    </source>
</evidence>
<keyword evidence="2" id="KW-0560">Oxidoreductase</keyword>
<dbReference type="Pfam" id="PF00067">
    <property type="entry name" value="p450"/>
    <property type="match status" value="1"/>
</dbReference>
<evidence type="ECO:0000256" key="3">
    <source>
        <dbReference type="SAM" id="MobiDB-lite"/>
    </source>
</evidence>
<proteinExistence type="inferred from homology"/>
<evidence type="ECO:0000256" key="1">
    <source>
        <dbReference type="ARBA" id="ARBA00010617"/>
    </source>
</evidence>
<dbReference type="EMBL" id="CP098502">
    <property type="protein sequence ID" value="UTI63739.1"/>
    <property type="molecule type" value="Genomic_DNA"/>
</dbReference>
<sequence>MPQGLDIDLMELDPFVAGEDGALFRCLRDEDPCHWNDEQDGPGFWSLTRYEDVKAAGSDWQTFSSAQGTQIQSRRAEGHGKPSIHNMDPPRHKPLRGLLTSDFARERVERMEPRAREVVSEYLDRLVAAGGCDLVATATMQIPILVFGTMLGAPKEDVHRLLEWTNVMSGQTDPDYVADPGVVERVRHEVFDYFHALTEARRAQPQDDLISVLVTGEIDGQRLERDELDPYYLVLLVAGNETTRNMMTGAALLLHENPGEWERLKAGLVTPRVAIEEIVRMVSPIVCMRRTATRDVELHGRQVRAGDKVVLWFTSANRDERVFDDPDTLRLDRTPNKHLGFGWGPHFCIGSHLARLEGEILLEELVRRDLRIAVTGEPERLRSNFFRGIKRLPVSVGVGP</sequence>
<dbReference type="PROSITE" id="PS00086">
    <property type="entry name" value="CYTOCHROME_P450"/>
    <property type="match status" value="1"/>
</dbReference>
<keyword evidence="5" id="KW-1185">Reference proteome</keyword>
<dbReference type="InterPro" id="IPR017972">
    <property type="entry name" value="Cyt_P450_CS"/>
</dbReference>
<dbReference type="CDD" id="cd11033">
    <property type="entry name" value="CYP142-like"/>
    <property type="match status" value="1"/>
</dbReference>
<dbReference type="InterPro" id="IPR002397">
    <property type="entry name" value="Cyt_P450_B"/>
</dbReference>
<dbReference type="PRINTS" id="PR00359">
    <property type="entry name" value="BP450"/>
</dbReference>
<comment type="similarity">
    <text evidence="1 2">Belongs to the cytochrome P450 family.</text>
</comment>
<keyword evidence="2" id="KW-0349">Heme</keyword>
<keyword evidence="2" id="KW-0479">Metal-binding</keyword>
<dbReference type="InterPro" id="IPR001128">
    <property type="entry name" value="Cyt_P450"/>
</dbReference>
<dbReference type="RefSeq" id="WP_254570461.1">
    <property type="nucleotide sequence ID" value="NZ_CP098502.1"/>
</dbReference>
<dbReference type="PANTHER" id="PTHR46696">
    <property type="entry name" value="P450, PUTATIVE (EUROFUNG)-RELATED"/>
    <property type="match status" value="1"/>
</dbReference>
<protein>
    <submittedName>
        <fullName evidence="4">Cytochrome P450</fullName>
    </submittedName>
</protein>